<dbReference type="Gene3D" id="3.30.450.20">
    <property type="entry name" value="PAS domain"/>
    <property type="match status" value="1"/>
</dbReference>
<comment type="caution">
    <text evidence="2">The sequence shown here is derived from an EMBL/GenBank/DDBJ whole genome shotgun (WGS) entry which is preliminary data.</text>
</comment>
<dbReference type="PRINTS" id="PR00038">
    <property type="entry name" value="HTHLUXR"/>
</dbReference>
<reference evidence="2 3" key="1">
    <citation type="submission" date="2022-10" db="EMBL/GenBank/DDBJ databases">
        <title>paucibacter sp. hw8 Genome sequencing.</title>
        <authorList>
            <person name="Park S."/>
        </authorList>
    </citation>
    <scope>NUCLEOTIDE SEQUENCE [LARGE SCALE GENOMIC DNA]</scope>
    <source>
        <strain evidence="3">hw8</strain>
    </source>
</reference>
<sequence>MPSLLQHANQAEQRATQILESLPAPLMVLRRDRHLLFTNRSADKMLEAGEAEQRAQHLMQVGQINAPKLEQVLHQAARGDCAQAALWFRGTLKTGWLHASRLPSDMARPNDWPDDSLLLLIQRDQPEFSQYARIEALCRERHISNAERQVLTLLASGLEVEATAAQLGVQISTVRTHVRHLLNKTQAHSLMQLVRWLGSSTSLPH</sequence>
<dbReference type="CDD" id="cd06170">
    <property type="entry name" value="LuxR_C_like"/>
    <property type="match status" value="1"/>
</dbReference>
<dbReference type="Pfam" id="PF00196">
    <property type="entry name" value="GerE"/>
    <property type="match status" value="1"/>
</dbReference>
<dbReference type="SUPFAM" id="SSF55785">
    <property type="entry name" value="PYP-like sensor domain (PAS domain)"/>
    <property type="match status" value="1"/>
</dbReference>
<accession>A0ABT5KQY8</accession>
<proteinExistence type="predicted"/>
<dbReference type="RefSeq" id="WP_273596003.1">
    <property type="nucleotide sequence ID" value="NZ_JAQQXS010000005.1"/>
</dbReference>
<dbReference type="InterPro" id="IPR016032">
    <property type="entry name" value="Sig_transdc_resp-reg_C-effctor"/>
</dbReference>
<evidence type="ECO:0000313" key="2">
    <source>
        <dbReference type="EMBL" id="MDC8784880.1"/>
    </source>
</evidence>
<dbReference type="Gene3D" id="1.10.10.10">
    <property type="entry name" value="Winged helix-like DNA-binding domain superfamily/Winged helix DNA-binding domain"/>
    <property type="match status" value="1"/>
</dbReference>
<dbReference type="InterPro" id="IPR035965">
    <property type="entry name" value="PAS-like_dom_sf"/>
</dbReference>
<protein>
    <submittedName>
        <fullName evidence="2">Helix-turn-helix transcriptional regulator</fullName>
    </submittedName>
</protein>
<evidence type="ECO:0000259" key="1">
    <source>
        <dbReference type="PROSITE" id="PS50043"/>
    </source>
</evidence>
<evidence type="ECO:0000313" key="3">
    <source>
        <dbReference type="Proteomes" id="UP001219862"/>
    </source>
</evidence>
<dbReference type="Proteomes" id="UP001219862">
    <property type="component" value="Unassembled WGS sequence"/>
</dbReference>
<keyword evidence="3" id="KW-1185">Reference proteome</keyword>
<dbReference type="InterPro" id="IPR000792">
    <property type="entry name" value="Tscrpt_reg_LuxR_C"/>
</dbReference>
<organism evidence="2 3">
    <name type="scientific">Roseateles koreensis</name>
    <dbReference type="NCBI Taxonomy" id="2987526"/>
    <lineage>
        <taxon>Bacteria</taxon>
        <taxon>Pseudomonadati</taxon>
        <taxon>Pseudomonadota</taxon>
        <taxon>Betaproteobacteria</taxon>
        <taxon>Burkholderiales</taxon>
        <taxon>Sphaerotilaceae</taxon>
        <taxon>Roseateles</taxon>
    </lineage>
</organism>
<name>A0ABT5KQY8_9BURK</name>
<dbReference type="EMBL" id="JAQQXS010000005">
    <property type="protein sequence ID" value="MDC8784880.1"/>
    <property type="molecule type" value="Genomic_DNA"/>
</dbReference>
<feature type="domain" description="HTH luxR-type" evidence="1">
    <location>
        <begin position="136"/>
        <end position="201"/>
    </location>
</feature>
<dbReference type="PROSITE" id="PS50043">
    <property type="entry name" value="HTH_LUXR_2"/>
    <property type="match status" value="1"/>
</dbReference>
<dbReference type="InterPro" id="IPR036388">
    <property type="entry name" value="WH-like_DNA-bd_sf"/>
</dbReference>
<dbReference type="SMART" id="SM00421">
    <property type="entry name" value="HTH_LUXR"/>
    <property type="match status" value="1"/>
</dbReference>
<dbReference type="SUPFAM" id="SSF46894">
    <property type="entry name" value="C-terminal effector domain of the bipartite response regulators"/>
    <property type="match status" value="1"/>
</dbReference>
<gene>
    <name evidence="2" type="ORF">PRZ01_06725</name>
</gene>